<keyword evidence="1" id="KW-1133">Transmembrane helix</keyword>
<gene>
    <name evidence="2" type="ORF">B0T45_15985</name>
</gene>
<accession>A0A1W0CNA7</accession>
<protein>
    <submittedName>
        <fullName evidence="2">Uncharacterized protein</fullName>
    </submittedName>
</protein>
<evidence type="ECO:0000313" key="2">
    <source>
        <dbReference type="EMBL" id="OQS36206.1"/>
    </source>
</evidence>
<feature type="transmembrane region" description="Helical" evidence="1">
    <location>
        <begin position="56"/>
        <end position="78"/>
    </location>
</feature>
<feature type="transmembrane region" description="Helical" evidence="1">
    <location>
        <begin position="6"/>
        <end position="25"/>
    </location>
</feature>
<proteinExistence type="predicted"/>
<dbReference type="AlphaFoldDB" id="A0A1W0CNA7"/>
<dbReference type="RefSeq" id="WP_081556164.1">
    <property type="nucleotide sequence ID" value="NZ_MUKV01000023.1"/>
</dbReference>
<dbReference type="Proteomes" id="UP000192721">
    <property type="component" value="Unassembled WGS sequence"/>
</dbReference>
<feature type="transmembrane region" description="Helical" evidence="1">
    <location>
        <begin position="32"/>
        <end position="50"/>
    </location>
</feature>
<keyword evidence="1" id="KW-0472">Membrane</keyword>
<name>A0A1W0CNA7_9NEIS</name>
<sequence>MTATPTGWFLLSLVTLFYLHILWRLIASRDGIAQLCFASSFFILALIFRADPFLTALSPVLLPFCYAYAWLGIAAVLWSASSLKVSRLGLAFPERQPQLAALMASQLSLHLGIVAFSQLLDWRPLLSYLMAPPLIMVVSYAGYRALLFVMRRQPEARLPWTVFGGMTVISPLLVMWLSDWLAPIVLSLT</sequence>
<reference evidence="2 3" key="1">
    <citation type="submission" date="2017-02" db="EMBL/GenBank/DDBJ databases">
        <title>Chromobacterium haemolyticum H5244.</title>
        <authorList>
            <person name="Gulvik C.A."/>
        </authorList>
    </citation>
    <scope>NUCLEOTIDE SEQUENCE [LARGE SCALE GENOMIC DNA]</scope>
    <source>
        <strain evidence="2 3">H5244</strain>
    </source>
</reference>
<evidence type="ECO:0000313" key="3">
    <source>
        <dbReference type="Proteomes" id="UP000192721"/>
    </source>
</evidence>
<keyword evidence="1" id="KW-0812">Transmembrane</keyword>
<comment type="caution">
    <text evidence="2">The sequence shown here is derived from an EMBL/GenBank/DDBJ whole genome shotgun (WGS) entry which is preliminary data.</text>
</comment>
<organism evidence="2 3">
    <name type="scientific">Chromobacterium haemolyticum</name>
    <dbReference type="NCBI Taxonomy" id="394935"/>
    <lineage>
        <taxon>Bacteria</taxon>
        <taxon>Pseudomonadati</taxon>
        <taxon>Pseudomonadota</taxon>
        <taxon>Betaproteobacteria</taxon>
        <taxon>Neisseriales</taxon>
        <taxon>Chromobacteriaceae</taxon>
        <taxon>Chromobacterium</taxon>
    </lineage>
</organism>
<evidence type="ECO:0000256" key="1">
    <source>
        <dbReference type="SAM" id="Phobius"/>
    </source>
</evidence>
<feature type="transmembrane region" description="Helical" evidence="1">
    <location>
        <begin position="158"/>
        <end position="178"/>
    </location>
</feature>
<dbReference type="EMBL" id="MUKV01000023">
    <property type="protein sequence ID" value="OQS36206.1"/>
    <property type="molecule type" value="Genomic_DNA"/>
</dbReference>
<feature type="transmembrane region" description="Helical" evidence="1">
    <location>
        <begin position="125"/>
        <end position="146"/>
    </location>
</feature>